<feature type="compositionally biased region" description="Low complexity" evidence="1">
    <location>
        <begin position="78"/>
        <end position="89"/>
    </location>
</feature>
<protein>
    <submittedName>
        <fullName evidence="2">Uncharacterized protein</fullName>
    </submittedName>
</protein>
<feature type="region of interest" description="Disordered" evidence="1">
    <location>
        <begin position="1"/>
        <end position="432"/>
    </location>
</feature>
<name>A0A179I3K0_CORDF</name>
<evidence type="ECO:0000313" key="2">
    <source>
        <dbReference type="EMBL" id="OAQ96794.1"/>
    </source>
</evidence>
<feature type="compositionally biased region" description="Gly residues" evidence="1">
    <location>
        <begin position="133"/>
        <end position="142"/>
    </location>
</feature>
<feature type="compositionally biased region" description="Low complexity" evidence="1">
    <location>
        <begin position="238"/>
        <end position="250"/>
    </location>
</feature>
<dbReference type="EMBL" id="LUKN01003888">
    <property type="protein sequence ID" value="OAQ96794.1"/>
    <property type="molecule type" value="Genomic_DNA"/>
</dbReference>
<gene>
    <name evidence="2" type="ORF">LLEC1_04687</name>
</gene>
<accession>A0A179I3K0</accession>
<reference evidence="2 3" key="1">
    <citation type="submission" date="2016-03" db="EMBL/GenBank/DDBJ databases">
        <title>Fine-scale spatial genetic structure of a fungal parasite of coffee scale insects.</title>
        <authorList>
            <person name="Jackson D."/>
            <person name="Zemenick K.A."/>
            <person name="Malloure B."/>
            <person name="Quandt C.A."/>
            <person name="James T.Y."/>
        </authorList>
    </citation>
    <scope>NUCLEOTIDE SEQUENCE [LARGE SCALE GENOMIC DNA]</scope>
    <source>
        <strain evidence="2 3">UM487</strain>
    </source>
</reference>
<proteinExistence type="predicted"/>
<dbReference type="OMA" id="ENQPHDP"/>
<keyword evidence="3" id="KW-1185">Reference proteome</keyword>
<evidence type="ECO:0000256" key="1">
    <source>
        <dbReference type="SAM" id="MobiDB-lite"/>
    </source>
</evidence>
<feature type="compositionally biased region" description="Polar residues" evidence="1">
    <location>
        <begin position="342"/>
        <end position="357"/>
    </location>
</feature>
<dbReference type="OrthoDB" id="5388207at2759"/>
<evidence type="ECO:0000313" key="3">
    <source>
        <dbReference type="Proteomes" id="UP000243081"/>
    </source>
</evidence>
<organism evidence="2 3">
    <name type="scientific">Cordyceps confragosa</name>
    <name type="common">Lecanicillium lecanii</name>
    <dbReference type="NCBI Taxonomy" id="2714763"/>
    <lineage>
        <taxon>Eukaryota</taxon>
        <taxon>Fungi</taxon>
        <taxon>Dikarya</taxon>
        <taxon>Ascomycota</taxon>
        <taxon>Pezizomycotina</taxon>
        <taxon>Sordariomycetes</taxon>
        <taxon>Hypocreomycetidae</taxon>
        <taxon>Hypocreales</taxon>
        <taxon>Cordycipitaceae</taxon>
        <taxon>Akanthomyces</taxon>
    </lineage>
</organism>
<comment type="caution">
    <text evidence="2">The sequence shown here is derived from an EMBL/GenBank/DDBJ whole genome shotgun (WGS) entry which is preliminary data.</text>
</comment>
<sequence length="432" mass="44354">METISQMASTAAKYAFGDSTNQEPISGTQGDVTKGEPYDAGNLEVNDEERLRRSDVRSVPGAYTTSDDDFDGVSKSQNTGNITTATNATSDDGFTRPQHDMSTPGRSTQDNSVGGITTSTNRTTDSGFTSQGGDLGGSGRGTSGLDNTRSSDFGSNRGTSGLDNTRSSGLDNTTTSSGLDNTRSSGLDNTRSSGLDNTTTSSDNTRSFGLVNTRSSGLDNTNSSGLDSTRSTSGLGSNNNDPNTSNQNLNTTGDNLTNKDVHRADDAASHNIDSKSKPSEKPSAKDEPDVDISGPGPRDLSSVAREHGGDAGSQGAGSASSGAKPTDSKDSSNDSGLPADNSEAQGTGEQYVKSSGLQADGGDFDATKPGAGREADRLMEQKGITPTAGSKGKEGGTSSGGDHKSHSSGSGEGKEKEKHGLVEKIKEKLHKH</sequence>
<feature type="compositionally biased region" description="Polar residues" evidence="1">
    <location>
        <begin position="147"/>
        <end position="195"/>
    </location>
</feature>
<feature type="compositionally biased region" description="Low complexity" evidence="1">
    <location>
        <begin position="196"/>
        <end position="205"/>
    </location>
</feature>
<dbReference type="AlphaFoldDB" id="A0A179I3K0"/>
<feature type="compositionally biased region" description="Polar residues" evidence="1">
    <location>
        <begin position="18"/>
        <end position="31"/>
    </location>
</feature>
<dbReference type="Proteomes" id="UP000243081">
    <property type="component" value="Unassembled WGS sequence"/>
</dbReference>
<feature type="compositionally biased region" description="Polar residues" evidence="1">
    <location>
        <begin position="206"/>
        <end position="237"/>
    </location>
</feature>
<feature type="compositionally biased region" description="Polar residues" evidence="1">
    <location>
        <begin position="100"/>
        <end position="125"/>
    </location>
</feature>
<feature type="compositionally biased region" description="Basic and acidic residues" evidence="1">
    <location>
        <begin position="257"/>
        <end position="287"/>
    </location>
</feature>
<feature type="compositionally biased region" description="Basic and acidic residues" evidence="1">
    <location>
        <begin position="412"/>
        <end position="426"/>
    </location>
</feature>
<feature type="compositionally biased region" description="Basic and acidic residues" evidence="1">
    <location>
        <begin position="371"/>
        <end position="380"/>
    </location>
</feature>